<keyword evidence="2" id="KW-1185">Reference proteome</keyword>
<gene>
    <name evidence="1" type="ORF">Naga_100345g6</name>
</gene>
<name>W7TH26_9STRA</name>
<reference evidence="1 2" key="1">
    <citation type="journal article" date="2014" name="Mol. Plant">
        <title>Chromosome Scale Genome Assembly and Transcriptome Profiling of Nannochloropsis gaditana in Nitrogen Depletion.</title>
        <authorList>
            <person name="Corteggiani Carpinelli E."/>
            <person name="Telatin A."/>
            <person name="Vitulo N."/>
            <person name="Forcato C."/>
            <person name="D'Angelo M."/>
            <person name="Schiavon R."/>
            <person name="Vezzi A."/>
            <person name="Giacometti G.M."/>
            <person name="Morosinotto T."/>
            <person name="Valle G."/>
        </authorList>
    </citation>
    <scope>NUCLEOTIDE SEQUENCE [LARGE SCALE GENOMIC DNA]</scope>
    <source>
        <strain evidence="1 2">B-31</strain>
    </source>
</reference>
<organism evidence="1 2">
    <name type="scientific">Nannochloropsis gaditana</name>
    <dbReference type="NCBI Taxonomy" id="72520"/>
    <lineage>
        <taxon>Eukaryota</taxon>
        <taxon>Sar</taxon>
        <taxon>Stramenopiles</taxon>
        <taxon>Ochrophyta</taxon>
        <taxon>Eustigmatophyceae</taxon>
        <taxon>Eustigmatales</taxon>
        <taxon>Monodopsidaceae</taxon>
        <taxon>Nannochloropsis</taxon>
    </lineage>
</organism>
<dbReference type="EMBL" id="AZIL01003256">
    <property type="protein sequence ID" value="EWM20254.1"/>
    <property type="molecule type" value="Genomic_DNA"/>
</dbReference>
<sequence length="161" mass="17050">MLQVPIHILGSHQACIRIFLFISKTFITPVVCAPTIATIISAVQSFATNASITASTASISPSEIIAPAFARATVGVARYTLIPAQSVSIIRRSRSASAIFPYETLYLLTPVLTAPIAVFASPNTSPRPFPPPRRATSVGKTDVGSAVDVLEMRDKALILSV</sequence>
<accession>W7TH26</accession>
<comment type="caution">
    <text evidence="1">The sequence shown here is derived from an EMBL/GenBank/DDBJ whole genome shotgun (WGS) entry which is preliminary data.</text>
</comment>
<evidence type="ECO:0000313" key="2">
    <source>
        <dbReference type="Proteomes" id="UP000019335"/>
    </source>
</evidence>
<proteinExistence type="predicted"/>
<dbReference type="AlphaFoldDB" id="W7TH26"/>
<evidence type="ECO:0000313" key="1">
    <source>
        <dbReference type="EMBL" id="EWM20254.1"/>
    </source>
</evidence>
<dbReference type="Proteomes" id="UP000019335">
    <property type="component" value="Unassembled WGS sequence"/>
</dbReference>
<protein>
    <submittedName>
        <fullName evidence="1">Uncharacterized protein</fullName>
    </submittedName>
</protein>